<feature type="transmembrane region" description="Helical" evidence="1">
    <location>
        <begin position="210"/>
        <end position="232"/>
    </location>
</feature>
<comment type="caution">
    <text evidence="2">The sequence shown here is derived from an EMBL/GenBank/DDBJ whole genome shotgun (WGS) entry which is preliminary data.</text>
</comment>
<evidence type="ECO:0000313" key="2">
    <source>
        <dbReference type="EMBL" id="MCP2162220.1"/>
    </source>
</evidence>
<dbReference type="RefSeq" id="WP_253655781.1">
    <property type="nucleotide sequence ID" value="NZ_BAAAOE010000005.1"/>
</dbReference>
<keyword evidence="1" id="KW-0472">Membrane</keyword>
<keyword evidence="3" id="KW-1185">Reference proteome</keyword>
<dbReference type="PANTHER" id="PTHR35007">
    <property type="entry name" value="INTEGRAL MEMBRANE PROTEIN-RELATED"/>
    <property type="match status" value="1"/>
</dbReference>
<protein>
    <submittedName>
        <fullName evidence="2">Tight adherence protein B</fullName>
    </submittedName>
</protein>
<reference evidence="2 3" key="1">
    <citation type="submission" date="2022-06" db="EMBL/GenBank/DDBJ databases">
        <title>Genomic Encyclopedia of Archaeal and Bacterial Type Strains, Phase II (KMG-II): from individual species to whole genera.</title>
        <authorList>
            <person name="Goeker M."/>
        </authorList>
    </citation>
    <scope>NUCLEOTIDE SEQUENCE [LARGE SCALE GENOMIC DNA]</scope>
    <source>
        <strain evidence="2 3">DSM 45037</strain>
    </source>
</reference>
<evidence type="ECO:0000313" key="3">
    <source>
        <dbReference type="Proteomes" id="UP001205740"/>
    </source>
</evidence>
<gene>
    <name evidence="2" type="ORF">LX12_003424</name>
</gene>
<keyword evidence="1" id="KW-0812">Transmembrane</keyword>
<keyword evidence="1" id="KW-1133">Transmembrane helix</keyword>
<accession>A0ABT1H6F6</accession>
<dbReference type="Proteomes" id="UP001205740">
    <property type="component" value="Unassembled WGS sequence"/>
</dbReference>
<proteinExistence type="predicted"/>
<dbReference type="EMBL" id="JAMTCG010000006">
    <property type="protein sequence ID" value="MCP2162220.1"/>
    <property type="molecule type" value="Genomic_DNA"/>
</dbReference>
<dbReference type="PANTHER" id="PTHR35007:SF4">
    <property type="entry name" value="CONSERVED TRANSMEMBRANE PROTEIN-RELATED"/>
    <property type="match status" value="1"/>
</dbReference>
<feature type="transmembrane region" description="Helical" evidence="1">
    <location>
        <begin position="244"/>
        <end position="267"/>
    </location>
</feature>
<sequence>MTAAALWMSLAAVVALWPVGVPRRRVHAATGDDGRPGARGRSSRIDGWVVGGCACAVGSLVVVGTAAGVAAGIVTAAVLRHRRRRRRERARDAELDAVLDAVTVIVAEMSVGAHPARACRQAADDLARRPSAEGVAPTLEVVTAMAGRAELGGDVAAGLQSVGGERSHAWARIGVAWRTAEDHGLPMADLVQSVRDDLVARRRFAERTRAALAGARATAAVLAGLPVLGVLLGEAMGARPVAVLLGGGLGGILLVVGVTLVVAGLAWTQRITDKVMTP</sequence>
<organism evidence="2 3">
    <name type="scientific">Williamsia serinedens</name>
    <dbReference type="NCBI Taxonomy" id="391736"/>
    <lineage>
        <taxon>Bacteria</taxon>
        <taxon>Bacillati</taxon>
        <taxon>Actinomycetota</taxon>
        <taxon>Actinomycetes</taxon>
        <taxon>Mycobacteriales</taxon>
        <taxon>Nocardiaceae</taxon>
        <taxon>Williamsia</taxon>
    </lineage>
</organism>
<name>A0ABT1H6F6_9NOCA</name>
<feature type="transmembrane region" description="Helical" evidence="1">
    <location>
        <begin position="48"/>
        <end position="79"/>
    </location>
</feature>
<evidence type="ECO:0000256" key="1">
    <source>
        <dbReference type="SAM" id="Phobius"/>
    </source>
</evidence>